<dbReference type="EMBL" id="SPUK01000011">
    <property type="protein sequence ID" value="TQV93924.1"/>
    <property type="molecule type" value="Genomic_DNA"/>
</dbReference>
<keyword evidence="3 7" id="KW-1133">Transmembrane helix</keyword>
<keyword evidence="4 7" id="KW-0472">Membrane</keyword>
<evidence type="ECO:0000313" key="10">
    <source>
        <dbReference type="Proteomes" id="UP000315783"/>
    </source>
</evidence>
<dbReference type="GO" id="GO:0016020">
    <property type="term" value="C:membrane"/>
    <property type="evidence" value="ECO:0007669"/>
    <property type="project" value="UniProtKB-SubCell"/>
</dbReference>
<feature type="region of interest" description="Disordered" evidence="6">
    <location>
        <begin position="134"/>
        <end position="200"/>
    </location>
</feature>
<keyword evidence="10" id="KW-1185">Reference proteome</keyword>
<evidence type="ECO:0000256" key="5">
    <source>
        <dbReference type="ARBA" id="ARBA00038359"/>
    </source>
</evidence>
<evidence type="ECO:0000256" key="7">
    <source>
        <dbReference type="SAM" id="Phobius"/>
    </source>
</evidence>
<name>A0A545UWS6_9HYPO</name>
<accession>A0A545UWS6</accession>
<evidence type="ECO:0000256" key="2">
    <source>
        <dbReference type="ARBA" id="ARBA00022692"/>
    </source>
</evidence>
<gene>
    <name evidence="9" type="ORF">IF1G_07656</name>
</gene>
<evidence type="ECO:0000256" key="3">
    <source>
        <dbReference type="ARBA" id="ARBA00022989"/>
    </source>
</evidence>
<comment type="similarity">
    <text evidence="5">Belongs to the SAT4 family.</text>
</comment>
<evidence type="ECO:0000256" key="6">
    <source>
        <dbReference type="SAM" id="MobiDB-lite"/>
    </source>
</evidence>
<dbReference type="Pfam" id="PF20684">
    <property type="entry name" value="Fung_rhodopsin"/>
    <property type="match status" value="1"/>
</dbReference>
<evidence type="ECO:0000313" key="9">
    <source>
        <dbReference type="EMBL" id="TQV93924.1"/>
    </source>
</evidence>
<keyword evidence="2 7" id="KW-0812">Transmembrane</keyword>
<feature type="transmembrane region" description="Helical" evidence="7">
    <location>
        <begin position="21"/>
        <end position="42"/>
    </location>
</feature>
<feature type="compositionally biased region" description="Basic and acidic residues" evidence="6">
    <location>
        <begin position="134"/>
        <end position="146"/>
    </location>
</feature>
<feature type="transmembrane region" description="Helical" evidence="7">
    <location>
        <begin position="54"/>
        <end position="75"/>
    </location>
</feature>
<feature type="domain" description="Rhodopsin" evidence="8">
    <location>
        <begin position="1"/>
        <end position="77"/>
    </location>
</feature>
<organism evidence="9 10">
    <name type="scientific">Cordyceps javanica</name>
    <dbReference type="NCBI Taxonomy" id="43265"/>
    <lineage>
        <taxon>Eukaryota</taxon>
        <taxon>Fungi</taxon>
        <taxon>Dikarya</taxon>
        <taxon>Ascomycota</taxon>
        <taxon>Pezizomycotina</taxon>
        <taxon>Sordariomycetes</taxon>
        <taxon>Hypocreomycetidae</taxon>
        <taxon>Hypocreales</taxon>
        <taxon>Cordycipitaceae</taxon>
        <taxon>Cordyceps</taxon>
    </lineage>
</organism>
<feature type="compositionally biased region" description="Basic and acidic residues" evidence="6">
    <location>
        <begin position="189"/>
        <end position="200"/>
    </location>
</feature>
<dbReference type="InterPro" id="IPR052337">
    <property type="entry name" value="SAT4-like"/>
</dbReference>
<dbReference type="Proteomes" id="UP000315783">
    <property type="component" value="Unassembled WGS sequence"/>
</dbReference>
<comment type="caution">
    <text evidence="9">The sequence shown here is derived from an EMBL/GenBank/DDBJ whole genome shotgun (WGS) entry which is preliminary data.</text>
</comment>
<sequence>MIPLPILWQSSLALPKKIASTIVLCAGIFVLVCATLKSAFVLDPVNGAQLAGSWGIREAFVAVITTNLPMIFPLIKRWLQPLLPKLLLSSQKVEKSPTGFRTIGGGGGPGVELRRRPSSVNALTDFTCNASEERVGGESKKGKEHLVVSSPGSTDVEACAASQGNSSVPSTGDAAQDDWTQLQHVPQKSCDKGSADTVKS</sequence>
<evidence type="ECO:0000256" key="1">
    <source>
        <dbReference type="ARBA" id="ARBA00004141"/>
    </source>
</evidence>
<comment type="subcellular location">
    <subcellularLocation>
        <location evidence="1">Membrane</location>
        <topology evidence="1">Multi-pass membrane protein</topology>
    </subcellularLocation>
</comment>
<reference evidence="9 10" key="1">
    <citation type="journal article" date="2019" name="Appl. Microbiol. Biotechnol.">
        <title>Genome sequence of Isaria javanica and comparative genome analysis insights into family S53 peptidase evolution in fungal entomopathogens.</title>
        <authorList>
            <person name="Lin R."/>
            <person name="Zhang X."/>
            <person name="Xin B."/>
            <person name="Zou M."/>
            <person name="Gao Y."/>
            <person name="Qin F."/>
            <person name="Hu Q."/>
            <person name="Xie B."/>
            <person name="Cheng X."/>
        </authorList>
    </citation>
    <scope>NUCLEOTIDE SEQUENCE [LARGE SCALE GENOMIC DNA]</scope>
    <source>
        <strain evidence="9 10">IJ1G</strain>
    </source>
</reference>
<dbReference type="PANTHER" id="PTHR33048">
    <property type="entry name" value="PTH11-LIKE INTEGRAL MEMBRANE PROTEIN (AFU_ORTHOLOGUE AFUA_5G11245)"/>
    <property type="match status" value="1"/>
</dbReference>
<dbReference type="PANTHER" id="PTHR33048:SF105">
    <property type="match status" value="1"/>
</dbReference>
<evidence type="ECO:0000259" key="8">
    <source>
        <dbReference type="Pfam" id="PF20684"/>
    </source>
</evidence>
<dbReference type="STRING" id="43265.A0A545UWS6"/>
<proteinExistence type="inferred from homology"/>
<dbReference type="AlphaFoldDB" id="A0A545UWS6"/>
<dbReference type="InterPro" id="IPR049326">
    <property type="entry name" value="Rhodopsin_dom_fungi"/>
</dbReference>
<evidence type="ECO:0000256" key="4">
    <source>
        <dbReference type="ARBA" id="ARBA00023136"/>
    </source>
</evidence>
<protein>
    <recommendedName>
        <fullName evidence="8">Rhodopsin domain-containing protein</fullName>
    </recommendedName>
</protein>